<keyword evidence="5" id="KW-0598">Phosphotransferase system</keyword>
<name>A0A1I4PS18_9FIRM</name>
<evidence type="ECO:0000313" key="12">
    <source>
        <dbReference type="Proteomes" id="UP000199520"/>
    </source>
</evidence>
<dbReference type="Pfam" id="PF03611">
    <property type="entry name" value="EIIC-GAT"/>
    <property type="match status" value="1"/>
</dbReference>
<evidence type="ECO:0000256" key="6">
    <source>
        <dbReference type="ARBA" id="ARBA00022692"/>
    </source>
</evidence>
<feature type="transmembrane region" description="Helical" evidence="9">
    <location>
        <begin position="41"/>
        <end position="63"/>
    </location>
</feature>
<feature type="transmembrane region" description="Helical" evidence="9">
    <location>
        <begin position="83"/>
        <end position="113"/>
    </location>
</feature>
<keyword evidence="6 9" id="KW-0812">Transmembrane</keyword>
<evidence type="ECO:0000313" key="11">
    <source>
        <dbReference type="EMBL" id="SFM30366.1"/>
    </source>
</evidence>
<accession>A0A1I4PS18</accession>
<dbReference type="EMBL" id="FOTS01000071">
    <property type="protein sequence ID" value="SFM30366.1"/>
    <property type="molecule type" value="Genomic_DNA"/>
</dbReference>
<gene>
    <name evidence="11" type="ORF">SAMN04490355_10714</name>
</gene>
<feature type="transmembrane region" description="Helical" evidence="9">
    <location>
        <begin position="147"/>
        <end position="167"/>
    </location>
</feature>
<dbReference type="InterPro" id="IPR013853">
    <property type="entry name" value="EIIC-GAT"/>
</dbReference>
<evidence type="ECO:0000256" key="9">
    <source>
        <dbReference type="SAM" id="Phobius"/>
    </source>
</evidence>
<feature type="transmembrane region" description="Helical" evidence="9">
    <location>
        <begin position="227"/>
        <end position="245"/>
    </location>
</feature>
<proteinExistence type="predicted"/>
<feature type="transmembrane region" description="Helical" evidence="9">
    <location>
        <begin position="407"/>
        <end position="436"/>
    </location>
</feature>
<evidence type="ECO:0000256" key="2">
    <source>
        <dbReference type="ARBA" id="ARBA00022448"/>
    </source>
</evidence>
<feature type="domain" description="PTS EIIC type-2" evidence="10">
    <location>
        <begin position="8"/>
        <end position="442"/>
    </location>
</feature>
<dbReference type="PANTHER" id="PTHR37324:SF2">
    <property type="entry name" value="PTS SYSTEM GALACTITOL-SPECIFIC EIIC COMPONENT"/>
    <property type="match status" value="1"/>
</dbReference>
<feature type="transmembrane region" description="Helical" evidence="9">
    <location>
        <begin position="293"/>
        <end position="326"/>
    </location>
</feature>
<protein>
    <submittedName>
        <fullName evidence="11">PTS system, galactitol-specific IIC component</fullName>
    </submittedName>
</protein>
<dbReference type="AlphaFoldDB" id="A0A1I4PS18"/>
<organism evidence="11 12">
    <name type="scientific">Pelosinus propionicus DSM 13327</name>
    <dbReference type="NCBI Taxonomy" id="1123291"/>
    <lineage>
        <taxon>Bacteria</taxon>
        <taxon>Bacillati</taxon>
        <taxon>Bacillota</taxon>
        <taxon>Negativicutes</taxon>
        <taxon>Selenomonadales</taxon>
        <taxon>Sporomusaceae</taxon>
        <taxon>Pelosinus</taxon>
    </lineage>
</organism>
<dbReference type="GO" id="GO:0005886">
    <property type="term" value="C:plasma membrane"/>
    <property type="evidence" value="ECO:0007669"/>
    <property type="project" value="UniProtKB-SubCell"/>
</dbReference>
<evidence type="ECO:0000256" key="5">
    <source>
        <dbReference type="ARBA" id="ARBA00022683"/>
    </source>
</evidence>
<feature type="transmembrane region" description="Helical" evidence="9">
    <location>
        <begin position="359"/>
        <end position="387"/>
    </location>
</feature>
<sequence length="466" mass="49870">METIASYFKIIFDVGPNVVLPFFIFLFALALGTKASKAIRAAIFIAIALIGIKMVVAFMGDNLGPAMKALSKNSGLKLDVMDVGWGAVAAAIWATPMGAIGIPVLLIFNLVLLYFRVTKTLMVDIWNYHHLITAGVLTYYATDNVYLGFVGMMLAAFITWLTADWAAPFLQKFYGLPGISMPTLSSISELVIAAPINELLDRIPGVKNIRGNFDSVRKYLGLFGEPAVLAVIIGLVIGIMANYSIKDSLNLAMNLAAVMIILPKVVAILMEGLMPIQEASSEFLQKHLGGREILLGLDSAISIGHPSVLTAALILTPFVLVLAAILPGNQMLPFADITVIPFRIAFVVALVNGNVFRTLVIGAVVLIQVLLCGTVTSPVLTKIFLAVGGKMPEGAVGVASFSGGSLFVTYAIMQTLSFILSGVIISAVVFGLFLLVAKSQQRKAIQLMEEEEENTYAAIQNKSTPL</sequence>
<keyword evidence="3" id="KW-1003">Cell membrane</keyword>
<dbReference type="GO" id="GO:0009401">
    <property type="term" value="P:phosphoenolpyruvate-dependent sugar phosphotransferase system"/>
    <property type="evidence" value="ECO:0007669"/>
    <property type="project" value="UniProtKB-KW"/>
</dbReference>
<keyword evidence="2" id="KW-0813">Transport</keyword>
<evidence type="ECO:0000256" key="4">
    <source>
        <dbReference type="ARBA" id="ARBA00022597"/>
    </source>
</evidence>
<dbReference type="PIRSF" id="PIRSF006304">
    <property type="entry name" value="GatC"/>
    <property type="match status" value="1"/>
</dbReference>
<evidence type="ECO:0000256" key="8">
    <source>
        <dbReference type="ARBA" id="ARBA00023136"/>
    </source>
</evidence>
<comment type="subcellular location">
    <subcellularLocation>
        <location evidence="1">Cell membrane</location>
        <topology evidence="1">Multi-pass membrane protein</topology>
    </subcellularLocation>
</comment>
<evidence type="ECO:0000256" key="1">
    <source>
        <dbReference type="ARBA" id="ARBA00004651"/>
    </source>
</evidence>
<keyword evidence="4" id="KW-0762">Sugar transport</keyword>
<dbReference type="InterPro" id="IPR004703">
    <property type="entry name" value="PTS_sugar-sp_permease"/>
</dbReference>
<evidence type="ECO:0000259" key="10">
    <source>
        <dbReference type="PROSITE" id="PS51104"/>
    </source>
</evidence>
<keyword evidence="7 9" id="KW-1133">Transmembrane helix</keyword>
<keyword evidence="8 9" id="KW-0472">Membrane</keyword>
<feature type="transmembrane region" description="Helical" evidence="9">
    <location>
        <begin position="332"/>
        <end position="352"/>
    </location>
</feature>
<feature type="transmembrane region" description="Helical" evidence="9">
    <location>
        <begin position="6"/>
        <end position="29"/>
    </location>
</feature>
<keyword evidence="12" id="KW-1185">Reference proteome</keyword>
<dbReference type="GO" id="GO:0015577">
    <property type="term" value="F:galactitol transmembrane transporter activity"/>
    <property type="evidence" value="ECO:0007669"/>
    <property type="project" value="InterPro"/>
</dbReference>
<dbReference type="Proteomes" id="UP000199520">
    <property type="component" value="Unassembled WGS sequence"/>
</dbReference>
<feature type="transmembrane region" description="Helical" evidence="9">
    <location>
        <begin position="251"/>
        <end position="273"/>
    </location>
</feature>
<dbReference type="PANTHER" id="PTHR37324">
    <property type="entry name" value="PTS SYSTEM GALACTITOL-SPECIFIC EIIC COMPONENT"/>
    <property type="match status" value="1"/>
</dbReference>
<dbReference type="PROSITE" id="PS51104">
    <property type="entry name" value="PTS_EIIC_TYPE_2"/>
    <property type="match status" value="1"/>
</dbReference>
<dbReference type="RefSeq" id="WP_090943775.1">
    <property type="nucleotide sequence ID" value="NZ_FOTS01000071.1"/>
</dbReference>
<dbReference type="InterPro" id="IPR013014">
    <property type="entry name" value="PTS_EIIC_2"/>
</dbReference>
<reference evidence="12" key="1">
    <citation type="submission" date="2016-10" db="EMBL/GenBank/DDBJ databases">
        <authorList>
            <person name="Varghese N."/>
            <person name="Submissions S."/>
        </authorList>
    </citation>
    <scope>NUCLEOTIDE SEQUENCE [LARGE SCALE GENOMIC DNA]</scope>
    <source>
        <strain evidence="12">DSM 13327</strain>
    </source>
</reference>
<evidence type="ECO:0000256" key="7">
    <source>
        <dbReference type="ARBA" id="ARBA00022989"/>
    </source>
</evidence>
<evidence type="ECO:0000256" key="3">
    <source>
        <dbReference type="ARBA" id="ARBA00022475"/>
    </source>
</evidence>
<dbReference type="STRING" id="1123291.SAMN04490355_10714"/>
<dbReference type="OrthoDB" id="9787936at2"/>